<organism evidence="1 2">
    <name type="scientific">Meira miltonrushii</name>
    <dbReference type="NCBI Taxonomy" id="1280837"/>
    <lineage>
        <taxon>Eukaryota</taxon>
        <taxon>Fungi</taxon>
        <taxon>Dikarya</taxon>
        <taxon>Basidiomycota</taxon>
        <taxon>Ustilaginomycotina</taxon>
        <taxon>Exobasidiomycetes</taxon>
        <taxon>Exobasidiales</taxon>
        <taxon>Brachybasidiaceae</taxon>
        <taxon>Meira</taxon>
    </lineage>
</organism>
<dbReference type="Proteomes" id="UP000245771">
    <property type="component" value="Unassembled WGS sequence"/>
</dbReference>
<gene>
    <name evidence="1" type="ORF">FA14DRAFT_22510</name>
</gene>
<evidence type="ECO:0000313" key="2">
    <source>
        <dbReference type="Proteomes" id="UP000245771"/>
    </source>
</evidence>
<dbReference type="EMBL" id="KZ819602">
    <property type="protein sequence ID" value="PWN38052.1"/>
    <property type="molecule type" value="Genomic_DNA"/>
</dbReference>
<dbReference type="InterPro" id="IPR011008">
    <property type="entry name" value="Dimeric_a/b-barrel"/>
</dbReference>
<evidence type="ECO:0008006" key="3">
    <source>
        <dbReference type="Google" id="ProtNLM"/>
    </source>
</evidence>
<name>A0A316VKC6_9BASI</name>
<accession>A0A316VKC6</accession>
<dbReference type="GeneID" id="37023816"/>
<protein>
    <recommendedName>
        <fullName evidence="3">ABM domain-containing protein</fullName>
    </recommendedName>
</protein>
<sequence length="140" mass="15643">MSLGPNFIGTLPSSEEGAFITVAHLTAKGEPELKTLLSILHNVHKSATSDAEPDCIGYEAIQAHDDPLSIIVYGKFLVNLNHKFHSTEMLQLLISDCTEKYRSSEALEFHRTTEAFQAFAKQAKDLTSLRHIRFYKPLTP</sequence>
<dbReference type="OrthoDB" id="10011777at2759"/>
<keyword evidence="2" id="KW-1185">Reference proteome</keyword>
<dbReference type="RefSeq" id="XP_025358354.1">
    <property type="nucleotide sequence ID" value="XM_025502035.1"/>
</dbReference>
<proteinExistence type="predicted"/>
<dbReference type="AlphaFoldDB" id="A0A316VKC6"/>
<evidence type="ECO:0000313" key="1">
    <source>
        <dbReference type="EMBL" id="PWN38052.1"/>
    </source>
</evidence>
<reference evidence="1 2" key="1">
    <citation type="journal article" date="2018" name="Mol. Biol. Evol.">
        <title>Broad Genomic Sampling Reveals a Smut Pathogenic Ancestry of the Fungal Clade Ustilaginomycotina.</title>
        <authorList>
            <person name="Kijpornyongpan T."/>
            <person name="Mondo S.J."/>
            <person name="Barry K."/>
            <person name="Sandor L."/>
            <person name="Lee J."/>
            <person name="Lipzen A."/>
            <person name="Pangilinan J."/>
            <person name="LaButti K."/>
            <person name="Hainaut M."/>
            <person name="Henrissat B."/>
            <person name="Grigoriev I.V."/>
            <person name="Spatafora J.W."/>
            <person name="Aime M.C."/>
        </authorList>
    </citation>
    <scope>NUCLEOTIDE SEQUENCE [LARGE SCALE GENOMIC DNA]</scope>
    <source>
        <strain evidence="1 2">MCA 3882</strain>
    </source>
</reference>
<dbReference type="SUPFAM" id="SSF54909">
    <property type="entry name" value="Dimeric alpha+beta barrel"/>
    <property type="match status" value="1"/>
</dbReference>
<dbReference type="InParanoid" id="A0A316VKC6"/>
<dbReference type="Gene3D" id="3.30.70.100">
    <property type="match status" value="2"/>
</dbReference>